<proteinExistence type="inferred from homology"/>
<protein>
    <submittedName>
        <fullName evidence="6">LysR family transcriptional regulator</fullName>
    </submittedName>
</protein>
<reference evidence="6" key="1">
    <citation type="submission" date="2023-03" db="EMBL/GenBank/DDBJ databases">
        <title>Lomoglobus Profundus gen. nov., sp. nov., a novel member of the phylum Verrucomicrobia, isolated from deep-marine sediment of South China Sea.</title>
        <authorList>
            <person name="Ahmad T."/>
            <person name="Ishaq S.E."/>
            <person name="Wang F."/>
        </authorList>
    </citation>
    <scope>NUCLEOTIDE SEQUENCE</scope>
    <source>
        <strain evidence="6">LMO-M01</strain>
    </source>
</reference>
<dbReference type="PANTHER" id="PTHR30346:SF17">
    <property type="entry name" value="LYSR FAMILY TRANSCRIPTIONAL REGULATOR"/>
    <property type="match status" value="1"/>
</dbReference>
<dbReference type="InterPro" id="IPR036390">
    <property type="entry name" value="WH_DNA-bd_sf"/>
</dbReference>
<dbReference type="SUPFAM" id="SSF46785">
    <property type="entry name" value="Winged helix' DNA-binding domain"/>
    <property type="match status" value="1"/>
</dbReference>
<dbReference type="InterPro" id="IPR005119">
    <property type="entry name" value="LysR_subst-bd"/>
</dbReference>
<sequence length="300" mass="32528">MELRHLRYFTAVAAHGSFQRAAETLHVTPPALSRQVKDLEEELGVTLFVRGKNLITLTDAGDTFYEEACDVLARAAQAIQRVRGAVKAETLRVGFVSSLTAGLLPAAIGKFQLSAPKVKLELSDLNPHEMSQRVAAGGLDLAIMPAGLETATPHFVWSELVHLAAVLILPRTHAMAKLKKIPPARLRGCQLRGLGRTNFPEYAPRLRTILKPFGLSPRFTDQSADSVASLFAALEANHEVVVLTEGIAEALPPTLVMRPFAPALAASVIKVGLPAVRPNPHAETFAQILREGVNRIRRKT</sequence>
<dbReference type="RefSeq" id="WP_330928694.1">
    <property type="nucleotide sequence ID" value="NZ_CP119075.1"/>
</dbReference>
<evidence type="ECO:0000256" key="4">
    <source>
        <dbReference type="ARBA" id="ARBA00023163"/>
    </source>
</evidence>
<comment type="similarity">
    <text evidence="1">Belongs to the LysR transcriptional regulatory family.</text>
</comment>
<keyword evidence="7" id="KW-1185">Reference proteome</keyword>
<dbReference type="KEGG" id="slom:PXH66_01325"/>
<dbReference type="Gene3D" id="1.10.10.10">
    <property type="entry name" value="Winged helix-like DNA-binding domain superfamily/Winged helix DNA-binding domain"/>
    <property type="match status" value="1"/>
</dbReference>
<evidence type="ECO:0000259" key="5">
    <source>
        <dbReference type="PROSITE" id="PS50931"/>
    </source>
</evidence>
<keyword evidence="4" id="KW-0804">Transcription</keyword>
<evidence type="ECO:0000256" key="3">
    <source>
        <dbReference type="ARBA" id="ARBA00023125"/>
    </source>
</evidence>
<organism evidence="6 7">
    <name type="scientific">Synoicihabitans lomoniglobus</name>
    <dbReference type="NCBI Taxonomy" id="2909285"/>
    <lineage>
        <taxon>Bacteria</taxon>
        <taxon>Pseudomonadati</taxon>
        <taxon>Verrucomicrobiota</taxon>
        <taxon>Opitutia</taxon>
        <taxon>Opitutales</taxon>
        <taxon>Opitutaceae</taxon>
        <taxon>Synoicihabitans</taxon>
    </lineage>
</organism>
<dbReference type="SUPFAM" id="SSF53850">
    <property type="entry name" value="Periplasmic binding protein-like II"/>
    <property type="match status" value="1"/>
</dbReference>
<feature type="domain" description="HTH lysR-type" evidence="5">
    <location>
        <begin position="1"/>
        <end position="58"/>
    </location>
</feature>
<name>A0AAF0A160_9BACT</name>
<dbReference type="AlphaFoldDB" id="A0AAF0A160"/>
<keyword evidence="3" id="KW-0238">DNA-binding</keyword>
<accession>A0AAF0A160</accession>
<dbReference type="Proteomes" id="UP001218638">
    <property type="component" value="Chromosome"/>
</dbReference>
<dbReference type="Pfam" id="PF03466">
    <property type="entry name" value="LysR_substrate"/>
    <property type="match status" value="1"/>
</dbReference>
<dbReference type="InterPro" id="IPR000847">
    <property type="entry name" value="LysR_HTH_N"/>
</dbReference>
<dbReference type="GO" id="GO:0003677">
    <property type="term" value="F:DNA binding"/>
    <property type="evidence" value="ECO:0007669"/>
    <property type="project" value="UniProtKB-KW"/>
</dbReference>
<gene>
    <name evidence="6" type="ORF">PXH66_01325</name>
</gene>
<dbReference type="GO" id="GO:0003700">
    <property type="term" value="F:DNA-binding transcription factor activity"/>
    <property type="evidence" value="ECO:0007669"/>
    <property type="project" value="InterPro"/>
</dbReference>
<dbReference type="FunFam" id="1.10.10.10:FF:000001">
    <property type="entry name" value="LysR family transcriptional regulator"/>
    <property type="match status" value="1"/>
</dbReference>
<dbReference type="GO" id="GO:0032993">
    <property type="term" value="C:protein-DNA complex"/>
    <property type="evidence" value="ECO:0007669"/>
    <property type="project" value="TreeGrafter"/>
</dbReference>
<evidence type="ECO:0000313" key="6">
    <source>
        <dbReference type="EMBL" id="WED65488.1"/>
    </source>
</evidence>
<evidence type="ECO:0000256" key="2">
    <source>
        <dbReference type="ARBA" id="ARBA00023015"/>
    </source>
</evidence>
<dbReference type="PROSITE" id="PS50931">
    <property type="entry name" value="HTH_LYSR"/>
    <property type="match status" value="1"/>
</dbReference>
<evidence type="ECO:0000256" key="1">
    <source>
        <dbReference type="ARBA" id="ARBA00009437"/>
    </source>
</evidence>
<dbReference type="Gene3D" id="3.40.190.10">
    <property type="entry name" value="Periplasmic binding protein-like II"/>
    <property type="match status" value="2"/>
</dbReference>
<dbReference type="PRINTS" id="PR00039">
    <property type="entry name" value="HTHLYSR"/>
</dbReference>
<dbReference type="EMBL" id="CP119075">
    <property type="protein sequence ID" value="WED65488.1"/>
    <property type="molecule type" value="Genomic_DNA"/>
</dbReference>
<evidence type="ECO:0000313" key="7">
    <source>
        <dbReference type="Proteomes" id="UP001218638"/>
    </source>
</evidence>
<dbReference type="Pfam" id="PF00126">
    <property type="entry name" value="HTH_1"/>
    <property type="match status" value="1"/>
</dbReference>
<keyword evidence="2" id="KW-0805">Transcription regulation</keyword>
<dbReference type="PANTHER" id="PTHR30346">
    <property type="entry name" value="TRANSCRIPTIONAL DUAL REGULATOR HCAR-RELATED"/>
    <property type="match status" value="1"/>
</dbReference>
<dbReference type="InterPro" id="IPR036388">
    <property type="entry name" value="WH-like_DNA-bd_sf"/>
</dbReference>